<accession>A0AAV6K5U4</accession>
<comment type="caution">
    <text evidence="2">The sequence shown here is derived from an EMBL/GenBank/DDBJ whole genome shotgun (WGS) entry which is preliminary data.</text>
</comment>
<dbReference type="Pfam" id="PF00646">
    <property type="entry name" value="F-box"/>
    <property type="match status" value="1"/>
</dbReference>
<evidence type="ECO:0000313" key="2">
    <source>
        <dbReference type="EMBL" id="KAG5547749.1"/>
    </source>
</evidence>
<dbReference type="Gene3D" id="1.20.1280.50">
    <property type="match status" value="1"/>
</dbReference>
<name>A0AAV6K5U4_9ERIC</name>
<dbReference type="CDD" id="cd22157">
    <property type="entry name" value="F-box_AtFBW1-like"/>
    <property type="match status" value="1"/>
</dbReference>
<dbReference type="PANTHER" id="PTHR31672">
    <property type="entry name" value="BNACNNG10540D PROTEIN"/>
    <property type="match status" value="1"/>
</dbReference>
<gene>
    <name evidence="2" type="ORF">RHGRI_013439</name>
</gene>
<dbReference type="InterPro" id="IPR050796">
    <property type="entry name" value="SCF_F-box_component"/>
</dbReference>
<reference evidence="2" key="1">
    <citation type="submission" date="2020-08" db="EMBL/GenBank/DDBJ databases">
        <title>Plant Genome Project.</title>
        <authorList>
            <person name="Zhang R.-G."/>
        </authorList>
    </citation>
    <scope>NUCLEOTIDE SEQUENCE</scope>
    <source>
        <strain evidence="2">WSP0</strain>
        <tissue evidence="2">Leaf</tissue>
    </source>
</reference>
<feature type="domain" description="F-box" evidence="1">
    <location>
        <begin position="15"/>
        <end position="56"/>
    </location>
</feature>
<dbReference type="SUPFAM" id="SSF81383">
    <property type="entry name" value="F-box domain"/>
    <property type="match status" value="1"/>
</dbReference>
<sequence length="73" mass="8024">MTEAAVLAVGGASSLPHDLVILEVLTRLPAKSLTRFKTVSKHWRSAISYPSFFEAHRRLARSQSGATRLFIAT</sequence>
<dbReference type="SMART" id="SM00256">
    <property type="entry name" value="FBOX"/>
    <property type="match status" value="1"/>
</dbReference>
<proteinExistence type="predicted"/>
<keyword evidence="3" id="KW-1185">Reference proteome</keyword>
<dbReference type="EMBL" id="JACTNZ010000005">
    <property type="protein sequence ID" value="KAG5547749.1"/>
    <property type="molecule type" value="Genomic_DNA"/>
</dbReference>
<evidence type="ECO:0000259" key="1">
    <source>
        <dbReference type="SMART" id="SM00256"/>
    </source>
</evidence>
<organism evidence="2 3">
    <name type="scientific">Rhododendron griersonianum</name>
    <dbReference type="NCBI Taxonomy" id="479676"/>
    <lineage>
        <taxon>Eukaryota</taxon>
        <taxon>Viridiplantae</taxon>
        <taxon>Streptophyta</taxon>
        <taxon>Embryophyta</taxon>
        <taxon>Tracheophyta</taxon>
        <taxon>Spermatophyta</taxon>
        <taxon>Magnoliopsida</taxon>
        <taxon>eudicotyledons</taxon>
        <taxon>Gunneridae</taxon>
        <taxon>Pentapetalae</taxon>
        <taxon>asterids</taxon>
        <taxon>Ericales</taxon>
        <taxon>Ericaceae</taxon>
        <taxon>Ericoideae</taxon>
        <taxon>Rhodoreae</taxon>
        <taxon>Rhododendron</taxon>
    </lineage>
</organism>
<dbReference type="Proteomes" id="UP000823749">
    <property type="component" value="Chromosome 5"/>
</dbReference>
<protein>
    <recommendedName>
        <fullName evidence="1">F-box domain-containing protein</fullName>
    </recommendedName>
</protein>
<dbReference type="PANTHER" id="PTHR31672:SF13">
    <property type="entry name" value="F-BOX PROTEIN CPR30-LIKE"/>
    <property type="match status" value="1"/>
</dbReference>
<dbReference type="InterPro" id="IPR001810">
    <property type="entry name" value="F-box_dom"/>
</dbReference>
<dbReference type="AlphaFoldDB" id="A0AAV6K5U4"/>
<evidence type="ECO:0000313" key="3">
    <source>
        <dbReference type="Proteomes" id="UP000823749"/>
    </source>
</evidence>
<dbReference type="InterPro" id="IPR036047">
    <property type="entry name" value="F-box-like_dom_sf"/>
</dbReference>